<evidence type="ECO:0000313" key="2">
    <source>
        <dbReference type="Proteomes" id="UP001596540"/>
    </source>
</evidence>
<accession>A0ABW2KLE5</accession>
<reference evidence="2" key="1">
    <citation type="journal article" date="2019" name="Int. J. Syst. Evol. Microbiol.">
        <title>The Global Catalogue of Microorganisms (GCM) 10K type strain sequencing project: providing services to taxonomists for standard genome sequencing and annotation.</title>
        <authorList>
            <consortium name="The Broad Institute Genomics Platform"/>
            <consortium name="The Broad Institute Genome Sequencing Center for Infectious Disease"/>
            <person name="Wu L."/>
            <person name="Ma J."/>
        </authorList>
    </citation>
    <scope>NUCLEOTIDE SEQUENCE [LARGE SCALE GENOMIC DNA]</scope>
    <source>
        <strain evidence="2">CGMCC 4.7382</strain>
    </source>
</reference>
<keyword evidence="2" id="KW-1185">Reference proteome</keyword>
<dbReference type="RefSeq" id="WP_379872626.1">
    <property type="nucleotide sequence ID" value="NZ_JBHTBH010000009.1"/>
</dbReference>
<organism evidence="1 2">
    <name type="scientific">Marinactinospora rubrisoli</name>
    <dbReference type="NCBI Taxonomy" id="2715399"/>
    <lineage>
        <taxon>Bacteria</taxon>
        <taxon>Bacillati</taxon>
        <taxon>Actinomycetota</taxon>
        <taxon>Actinomycetes</taxon>
        <taxon>Streptosporangiales</taxon>
        <taxon>Nocardiopsidaceae</taxon>
        <taxon>Marinactinospora</taxon>
    </lineage>
</organism>
<gene>
    <name evidence="1" type="ORF">ACFQRF_19815</name>
</gene>
<name>A0ABW2KLE5_9ACTN</name>
<proteinExistence type="predicted"/>
<sequence length="61" mass="6279">MPRRTSVSVSRVIPAAAPVVFGIIATPAAHADLDGSRRMAPAMSTTLARLAAAAGRLPRRA</sequence>
<dbReference type="EMBL" id="JBHTBH010000009">
    <property type="protein sequence ID" value="MFC7329985.1"/>
    <property type="molecule type" value="Genomic_DNA"/>
</dbReference>
<dbReference type="Proteomes" id="UP001596540">
    <property type="component" value="Unassembled WGS sequence"/>
</dbReference>
<protein>
    <submittedName>
        <fullName evidence="1">Uncharacterized protein</fullName>
    </submittedName>
</protein>
<comment type="caution">
    <text evidence="1">The sequence shown here is derived from an EMBL/GenBank/DDBJ whole genome shotgun (WGS) entry which is preliminary data.</text>
</comment>
<evidence type="ECO:0000313" key="1">
    <source>
        <dbReference type="EMBL" id="MFC7329985.1"/>
    </source>
</evidence>